<dbReference type="GO" id="GO:0004519">
    <property type="term" value="F:endonuclease activity"/>
    <property type="evidence" value="ECO:0007669"/>
    <property type="project" value="UniProtKB-KW"/>
</dbReference>
<proteinExistence type="inferred from homology"/>
<evidence type="ECO:0000256" key="1">
    <source>
        <dbReference type="ARBA" id="ARBA00010555"/>
    </source>
</evidence>
<dbReference type="SUPFAM" id="SSF56300">
    <property type="entry name" value="Metallo-dependent phosphatases"/>
    <property type="match status" value="1"/>
</dbReference>
<organism evidence="10 11">
    <name type="scientific">Vibrio gelatinilyticus</name>
    <dbReference type="NCBI Taxonomy" id="2893468"/>
    <lineage>
        <taxon>Bacteria</taxon>
        <taxon>Pseudomonadati</taxon>
        <taxon>Pseudomonadota</taxon>
        <taxon>Gammaproteobacteria</taxon>
        <taxon>Vibrionales</taxon>
        <taxon>Vibrionaceae</taxon>
        <taxon>Vibrio</taxon>
    </lineage>
</organism>
<sequence>MKFIHTSDWHLGRQFHNVSLLDDQKAVLEQIKAYLIEHQAAALVIAGDIYDRSIPPTPAIEVLDAFLSDVINNLKTPVILIPGNHDGATRLGFGASQLNKSGLHIISTYDEMLNPVVLSSPTIGEVAFYGIPYSDPEQVRHHYQTQVSNHEEAHQFLSVQLQRVRGQADKEVLISHCFIDGAEPSESERTLSIGGADRVSFQHFSDFDYVALGHLHQPQYRGKEHIRYCGSIMKYSFSEQYHNKAVTLVELDEEGVQSTQLPLKAPHDMRVVEGYLQDILEQGKSDVNAHDYLMVRLLDQHAILDPMEKLRKVYPNTLHLEKPGMLVDSERGTSSTRLARDEVDMFKDFFNEIQGQPLSDEQTSMVQTVIAELRKAEREG</sequence>
<evidence type="ECO:0000259" key="9">
    <source>
        <dbReference type="Pfam" id="PF12320"/>
    </source>
</evidence>
<accession>A0A9X1W9S6</accession>
<dbReference type="NCBIfam" id="TIGR00619">
    <property type="entry name" value="sbcd"/>
    <property type="match status" value="1"/>
</dbReference>
<dbReference type="PANTHER" id="PTHR30337">
    <property type="entry name" value="COMPONENT OF ATP-DEPENDENT DSDNA EXONUCLEASE"/>
    <property type="match status" value="1"/>
</dbReference>
<keyword evidence="11" id="KW-1185">Reference proteome</keyword>
<evidence type="ECO:0000256" key="6">
    <source>
        <dbReference type="ARBA" id="ARBA00022839"/>
    </source>
</evidence>
<feature type="domain" description="Calcineurin-like phosphoesterase" evidence="8">
    <location>
        <begin position="1"/>
        <end position="218"/>
    </location>
</feature>
<dbReference type="GO" id="GO:0006260">
    <property type="term" value="P:DNA replication"/>
    <property type="evidence" value="ECO:0007669"/>
    <property type="project" value="UniProtKB-KW"/>
</dbReference>
<dbReference type="GO" id="GO:0006310">
    <property type="term" value="P:DNA recombination"/>
    <property type="evidence" value="ECO:0007669"/>
    <property type="project" value="UniProtKB-KW"/>
</dbReference>
<evidence type="ECO:0000256" key="5">
    <source>
        <dbReference type="ARBA" id="ARBA00022801"/>
    </source>
</evidence>
<reference evidence="10" key="1">
    <citation type="submission" date="2021-11" db="EMBL/GenBank/DDBJ databases">
        <title>Vibrio ZSDE26 sp. nov. and Vibrio ZSDZ34 sp. nov., isolated from coastal seawater in Qingdao.</title>
        <authorList>
            <person name="Zhang P."/>
        </authorList>
    </citation>
    <scope>NUCLEOTIDE SEQUENCE</scope>
    <source>
        <strain evidence="10">ZSDZ34</strain>
    </source>
</reference>
<dbReference type="RefSeq" id="WP_244355804.1">
    <property type="nucleotide sequence ID" value="NZ_JAJNNZ010000003.1"/>
</dbReference>
<keyword evidence="7" id="KW-0233">DNA recombination</keyword>
<dbReference type="InterPro" id="IPR041796">
    <property type="entry name" value="Mre11_N"/>
</dbReference>
<keyword evidence="7" id="KW-0235">DNA replication</keyword>
<dbReference type="EMBL" id="JAJNNZ010000003">
    <property type="protein sequence ID" value="MCJ2376366.1"/>
    <property type="molecule type" value="Genomic_DNA"/>
</dbReference>
<evidence type="ECO:0000256" key="2">
    <source>
        <dbReference type="ARBA" id="ARBA00011322"/>
    </source>
</evidence>
<dbReference type="Pfam" id="PF00149">
    <property type="entry name" value="Metallophos"/>
    <property type="match status" value="1"/>
</dbReference>
<comment type="similarity">
    <text evidence="1 7">Belongs to the SbcD family.</text>
</comment>
<gene>
    <name evidence="7" type="primary">sbcD</name>
    <name evidence="10" type="ORF">LNL84_05905</name>
</gene>
<evidence type="ECO:0000313" key="11">
    <source>
        <dbReference type="Proteomes" id="UP001139488"/>
    </source>
</evidence>
<comment type="function">
    <text evidence="7">SbcCD cleaves DNA hairpin structures. These structures can inhibit DNA replication and are intermediates in certain DNA recombination reactions. The complex acts as a 3'-&gt;5' double strand exonuclease that can open hairpins. It also has a 5' single-strand endonuclease activity.</text>
</comment>
<dbReference type="InterPro" id="IPR004843">
    <property type="entry name" value="Calcineurin-like_PHP"/>
</dbReference>
<dbReference type="InterPro" id="IPR004593">
    <property type="entry name" value="SbcD"/>
</dbReference>
<evidence type="ECO:0000259" key="8">
    <source>
        <dbReference type="Pfam" id="PF00149"/>
    </source>
</evidence>
<dbReference type="InterPro" id="IPR029052">
    <property type="entry name" value="Metallo-depent_PP-like"/>
</dbReference>
<dbReference type="InterPro" id="IPR026843">
    <property type="entry name" value="SbcD_C"/>
</dbReference>
<dbReference type="AlphaFoldDB" id="A0A9X1W9S6"/>
<feature type="domain" description="Nuclease SbcCD subunit D C-terminal" evidence="9">
    <location>
        <begin position="266"/>
        <end position="352"/>
    </location>
</feature>
<dbReference type="GO" id="GO:0008408">
    <property type="term" value="F:3'-5' exonuclease activity"/>
    <property type="evidence" value="ECO:0007669"/>
    <property type="project" value="InterPro"/>
</dbReference>
<dbReference type="Pfam" id="PF12320">
    <property type="entry name" value="SbcD_C"/>
    <property type="match status" value="1"/>
</dbReference>
<keyword evidence="7" id="KW-0255">Endonuclease</keyword>
<keyword evidence="6 7" id="KW-0269">Exonuclease</keyword>
<evidence type="ECO:0000256" key="4">
    <source>
        <dbReference type="ARBA" id="ARBA00022722"/>
    </source>
</evidence>
<dbReference type="PANTHER" id="PTHR30337:SF0">
    <property type="entry name" value="NUCLEASE SBCCD SUBUNIT D"/>
    <property type="match status" value="1"/>
</dbReference>
<evidence type="ECO:0000313" key="10">
    <source>
        <dbReference type="EMBL" id="MCJ2376366.1"/>
    </source>
</evidence>
<keyword evidence="4 7" id="KW-0540">Nuclease</keyword>
<comment type="subunit">
    <text evidence="2 7">Heterodimer of SbcC and SbcD.</text>
</comment>
<dbReference type="CDD" id="cd00840">
    <property type="entry name" value="MPP_Mre11_N"/>
    <property type="match status" value="1"/>
</dbReference>
<name>A0A9X1W9S6_9VIBR</name>
<dbReference type="Gene3D" id="3.60.21.10">
    <property type="match status" value="1"/>
</dbReference>
<evidence type="ECO:0000256" key="7">
    <source>
        <dbReference type="RuleBase" id="RU363069"/>
    </source>
</evidence>
<dbReference type="Proteomes" id="UP001139488">
    <property type="component" value="Unassembled WGS sequence"/>
</dbReference>
<comment type="caution">
    <text evidence="10">The sequence shown here is derived from an EMBL/GenBank/DDBJ whole genome shotgun (WGS) entry which is preliminary data.</text>
</comment>
<protein>
    <recommendedName>
        <fullName evidence="3 7">Nuclease SbcCD subunit D</fullName>
    </recommendedName>
</protein>
<keyword evidence="5 7" id="KW-0378">Hydrolase</keyword>
<dbReference type="InterPro" id="IPR050535">
    <property type="entry name" value="DNA_Repair-Maintenance_Comp"/>
</dbReference>
<evidence type="ECO:0000256" key="3">
    <source>
        <dbReference type="ARBA" id="ARBA00013365"/>
    </source>
</evidence>